<evidence type="ECO:0000313" key="3">
    <source>
        <dbReference type="Proteomes" id="UP000499080"/>
    </source>
</evidence>
<dbReference type="EMBL" id="BGPR01107741">
    <property type="protein sequence ID" value="GBM80630.1"/>
    <property type="molecule type" value="Genomic_DNA"/>
</dbReference>
<evidence type="ECO:0000313" key="1">
    <source>
        <dbReference type="EMBL" id="GBM80630.1"/>
    </source>
</evidence>
<dbReference type="Proteomes" id="UP000499080">
    <property type="component" value="Unassembled WGS sequence"/>
</dbReference>
<gene>
    <name evidence="1" type="ORF">AVEN_139502_1</name>
    <name evidence="2" type="ORF">AVEN_143928_1</name>
</gene>
<protein>
    <submittedName>
        <fullName evidence="2">Uncharacterized protein</fullName>
    </submittedName>
</protein>
<dbReference type="AlphaFoldDB" id="A0A4Y2ISN4"/>
<dbReference type="OrthoDB" id="6463647at2759"/>
<proteinExistence type="predicted"/>
<evidence type="ECO:0000313" key="2">
    <source>
        <dbReference type="EMBL" id="GBM80635.1"/>
    </source>
</evidence>
<comment type="caution">
    <text evidence="2">The sequence shown here is derived from an EMBL/GenBank/DDBJ whole genome shotgun (WGS) entry which is preliminary data.</text>
</comment>
<reference evidence="2 3" key="1">
    <citation type="journal article" date="2019" name="Sci. Rep.">
        <title>Orb-weaving spider Araneus ventricosus genome elucidates the spidroin gene catalogue.</title>
        <authorList>
            <person name="Kono N."/>
            <person name="Nakamura H."/>
            <person name="Ohtoshi R."/>
            <person name="Moran D.A.P."/>
            <person name="Shinohara A."/>
            <person name="Yoshida Y."/>
            <person name="Fujiwara M."/>
            <person name="Mori M."/>
            <person name="Tomita M."/>
            <person name="Arakawa K."/>
        </authorList>
    </citation>
    <scope>NUCLEOTIDE SEQUENCE [LARGE SCALE GENOMIC DNA]</scope>
</reference>
<keyword evidence="3" id="KW-1185">Reference proteome</keyword>
<organism evidence="2 3">
    <name type="scientific">Araneus ventricosus</name>
    <name type="common">Orbweaver spider</name>
    <name type="synonym">Epeira ventricosa</name>
    <dbReference type="NCBI Taxonomy" id="182803"/>
    <lineage>
        <taxon>Eukaryota</taxon>
        <taxon>Metazoa</taxon>
        <taxon>Ecdysozoa</taxon>
        <taxon>Arthropoda</taxon>
        <taxon>Chelicerata</taxon>
        <taxon>Arachnida</taxon>
        <taxon>Araneae</taxon>
        <taxon>Araneomorphae</taxon>
        <taxon>Entelegynae</taxon>
        <taxon>Araneoidea</taxon>
        <taxon>Araneidae</taxon>
        <taxon>Araneus</taxon>
    </lineage>
</organism>
<dbReference type="EMBL" id="BGPR01107742">
    <property type="protein sequence ID" value="GBM80635.1"/>
    <property type="molecule type" value="Genomic_DNA"/>
</dbReference>
<name>A0A4Y2ISN4_ARAVE</name>
<sequence length="95" mass="11152">MFTRRYSTSKTPVIVHPSSIRCYIGEILNVRFYCAFICGENPRCAREEEEKALIMMYAKRWLDLIARDKLLGGRFMLAVLNFTAPRLWHFPNLPP</sequence>
<accession>A0A4Y2ISN4</accession>